<evidence type="ECO:0000313" key="6">
    <source>
        <dbReference type="EMBL" id="QIZ77298.1"/>
    </source>
</evidence>
<dbReference type="PANTHER" id="PTHR43553:SF24">
    <property type="entry name" value="ENERGY-COUPLING FACTOR TRANSPORTER ATP-BINDING PROTEIN ECFA1"/>
    <property type="match status" value="1"/>
</dbReference>
<keyword evidence="4 6" id="KW-0067">ATP-binding</keyword>
<dbReference type="CDD" id="cd03225">
    <property type="entry name" value="ABC_cobalt_CbiO_domain1"/>
    <property type="match status" value="1"/>
</dbReference>
<dbReference type="PROSITE" id="PS50893">
    <property type="entry name" value="ABC_TRANSPORTER_2"/>
    <property type="match status" value="2"/>
</dbReference>
<dbReference type="GO" id="GO:0005524">
    <property type="term" value="F:ATP binding"/>
    <property type="evidence" value="ECO:0007669"/>
    <property type="project" value="UniProtKB-KW"/>
</dbReference>
<evidence type="ECO:0000259" key="5">
    <source>
        <dbReference type="PROSITE" id="PS50893"/>
    </source>
</evidence>
<dbReference type="AlphaFoldDB" id="A0A6H1UEP0"/>
<organism evidence="6 7">
    <name type="scientific">Ferrimonas lipolytica</name>
    <dbReference type="NCBI Taxonomy" id="2724191"/>
    <lineage>
        <taxon>Bacteria</taxon>
        <taxon>Pseudomonadati</taxon>
        <taxon>Pseudomonadota</taxon>
        <taxon>Gammaproteobacteria</taxon>
        <taxon>Alteromonadales</taxon>
        <taxon>Ferrimonadaceae</taxon>
        <taxon>Ferrimonas</taxon>
    </lineage>
</organism>
<dbReference type="PANTHER" id="PTHR43553">
    <property type="entry name" value="HEAVY METAL TRANSPORTER"/>
    <property type="match status" value="1"/>
</dbReference>
<evidence type="ECO:0000256" key="3">
    <source>
        <dbReference type="ARBA" id="ARBA00022741"/>
    </source>
</evidence>
<sequence length="429" mass="46473">MTVMSVSQLNVIRNGVPLWRPIDLSIKAGELILLLGDTGTGKSTLLTAMAGLLKPDGGAIRCNGRCGLVLQDPCIQLIRDQIGPEVAVLLECLQVQPEQMQARVTAALKLVDLDLPLDQPTQSLSQGQRYRLLIAAQLVATPQLLLLDEPWAQMDDDSFIQLQQVLKTLLQQGVSVVVSEHQAEPWAALASQTHQLSAEGLNPPKAVSSKPIRSAQPSTASLVKLSSGECTLAVGQRKLSLPPLTLHQGERALLCGSNGCGKSTLLGAMLGLTAEIEGDFRLLPDLDRESVKHHVGLVLQQPAKQLFATTVLEELCFSQLRQGISAAAAEAESMALLARLKLDNLAERSPYTLSYGQQHLVAISSQLLRKPQLLLLDDPFAGLDHHSTEVLWQLLDEHTDSCATVIASHRPIAGVHSHWQIEQDRLYVA</sequence>
<keyword evidence="7" id="KW-1185">Reference proteome</keyword>
<dbReference type="GO" id="GO:0016887">
    <property type="term" value="F:ATP hydrolysis activity"/>
    <property type="evidence" value="ECO:0007669"/>
    <property type="project" value="InterPro"/>
</dbReference>
<dbReference type="GO" id="GO:0043190">
    <property type="term" value="C:ATP-binding cassette (ABC) transporter complex"/>
    <property type="evidence" value="ECO:0007669"/>
    <property type="project" value="TreeGrafter"/>
</dbReference>
<dbReference type="InterPro" id="IPR027417">
    <property type="entry name" value="P-loop_NTPase"/>
</dbReference>
<dbReference type="InterPro" id="IPR003593">
    <property type="entry name" value="AAA+_ATPase"/>
</dbReference>
<dbReference type="InterPro" id="IPR025662">
    <property type="entry name" value="Sigma_54_int_dom_ATP-bd_1"/>
</dbReference>
<dbReference type="InterPro" id="IPR015856">
    <property type="entry name" value="ABC_transpr_CbiO/EcfA_su"/>
</dbReference>
<evidence type="ECO:0000313" key="7">
    <source>
        <dbReference type="Proteomes" id="UP000501602"/>
    </source>
</evidence>
<evidence type="ECO:0000256" key="4">
    <source>
        <dbReference type="ARBA" id="ARBA00022840"/>
    </source>
</evidence>
<proteinExistence type="inferred from homology"/>
<name>A0A6H1UEP0_9GAMM</name>
<dbReference type="Gene3D" id="3.40.50.300">
    <property type="entry name" value="P-loop containing nucleotide triphosphate hydrolases"/>
    <property type="match status" value="2"/>
</dbReference>
<comment type="similarity">
    <text evidence="1">Belongs to the ABC transporter superfamily.</text>
</comment>
<keyword evidence="2" id="KW-0813">Transport</keyword>
<protein>
    <submittedName>
        <fullName evidence="6">ABC transporter ATP-binding protein</fullName>
    </submittedName>
</protein>
<evidence type="ECO:0000256" key="2">
    <source>
        <dbReference type="ARBA" id="ARBA00022448"/>
    </source>
</evidence>
<dbReference type="SMART" id="SM00382">
    <property type="entry name" value="AAA"/>
    <property type="match status" value="2"/>
</dbReference>
<dbReference type="KEGG" id="fes:HER31_10650"/>
<gene>
    <name evidence="6" type="ORF">HER31_10650</name>
</gene>
<dbReference type="EMBL" id="CP051180">
    <property type="protein sequence ID" value="QIZ77298.1"/>
    <property type="molecule type" value="Genomic_DNA"/>
</dbReference>
<dbReference type="InterPro" id="IPR003439">
    <property type="entry name" value="ABC_transporter-like_ATP-bd"/>
</dbReference>
<feature type="domain" description="ABC transporter" evidence="5">
    <location>
        <begin position="1"/>
        <end position="225"/>
    </location>
</feature>
<reference evidence="6 7" key="1">
    <citation type="submission" date="2020-04" db="EMBL/GenBank/DDBJ databases">
        <title>Ferrimonas sp. S7 isolated from sea water.</title>
        <authorList>
            <person name="Bae S.S."/>
            <person name="Baek K."/>
        </authorList>
    </citation>
    <scope>NUCLEOTIDE SEQUENCE [LARGE SCALE GENOMIC DNA]</scope>
    <source>
        <strain evidence="6 7">S7</strain>
    </source>
</reference>
<keyword evidence="3" id="KW-0547">Nucleotide-binding</keyword>
<dbReference type="Proteomes" id="UP000501602">
    <property type="component" value="Chromosome"/>
</dbReference>
<dbReference type="GO" id="GO:0042626">
    <property type="term" value="F:ATPase-coupled transmembrane transporter activity"/>
    <property type="evidence" value="ECO:0007669"/>
    <property type="project" value="TreeGrafter"/>
</dbReference>
<dbReference type="SUPFAM" id="SSF52540">
    <property type="entry name" value="P-loop containing nucleoside triphosphate hydrolases"/>
    <property type="match status" value="2"/>
</dbReference>
<dbReference type="Pfam" id="PF00005">
    <property type="entry name" value="ABC_tran"/>
    <property type="match status" value="2"/>
</dbReference>
<dbReference type="PROSITE" id="PS00675">
    <property type="entry name" value="SIGMA54_INTERACT_1"/>
    <property type="match status" value="1"/>
</dbReference>
<feature type="domain" description="ABC transporter" evidence="5">
    <location>
        <begin position="223"/>
        <end position="424"/>
    </location>
</feature>
<evidence type="ECO:0000256" key="1">
    <source>
        <dbReference type="ARBA" id="ARBA00005417"/>
    </source>
</evidence>
<accession>A0A6H1UEP0</accession>
<dbReference type="RefSeq" id="WP_168660559.1">
    <property type="nucleotide sequence ID" value="NZ_CP051180.1"/>
</dbReference>
<dbReference type="InterPro" id="IPR050095">
    <property type="entry name" value="ECF_ABC_transporter_ATP-bd"/>
</dbReference>